<dbReference type="SMART" id="SM00487">
    <property type="entry name" value="DEXDc"/>
    <property type="match status" value="1"/>
</dbReference>
<dbReference type="InterPro" id="IPR027417">
    <property type="entry name" value="P-loop_NTPase"/>
</dbReference>
<evidence type="ECO:0000256" key="5">
    <source>
        <dbReference type="PROSITE-ProRule" id="PRU00552"/>
    </source>
</evidence>
<reference evidence="10 11" key="2">
    <citation type="journal article" date="2012" name="J. Bacteriol.">
        <title>Complete genome sequences of Desulfosporosinus orientis DSM765T, Desulfosporosinus youngiae DSM17734T, Desulfosporosinus meridiei DSM13257T, and Desulfosporosinus acidiphilus DSM22704T.</title>
        <authorList>
            <person name="Pester M."/>
            <person name="Brambilla E."/>
            <person name="Alazard D."/>
            <person name="Rattei T."/>
            <person name="Weinmaier T."/>
            <person name="Han J."/>
            <person name="Lucas S."/>
            <person name="Lapidus A."/>
            <person name="Cheng J.F."/>
            <person name="Goodwin L."/>
            <person name="Pitluck S."/>
            <person name="Peters L."/>
            <person name="Ovchinnikova G."/>
            <person name="Teshima H."/>
            <person name="Detter J.C."/>
            <person name="Han C.S."/>
            <person name="Tapia R."/>
            <person name="Land M.L."/>
            <person name="Hauser L."/>
            <person name="Kyrpides N.C."/>
            <person name="Ivanova N.N."/>
            <person name="Pagani I."/>
            <person name="Huntmann M."/>
            <person name="Wei C.L."/>
            <person name="Davenport K.W."/>
            <person name="Daligault H."/>
            <person name="Chain P.S."/>
            <person name="Chen A."/>
            <person name="Mavromatis K."/>
            <person name="Markowitz V."/>
            <person name="Szeto E."/>
            <person name="Mikhailova N."/>
            <person name="Pati A."/>
            <person name="Wagner M."/>
            <person name="Woyke T."/>
            <person name="Ollivier B."/>
            <person name="Klenk H.P."/>
            <person name="Spring S."/>
            <person name="Loy A."/>
        </authorList>
    </citation>
    <scope>NUCLEOTIDE SEQUENCE [LARGE SCALE GENOMIC DNA]</scope>
    <source>
        <strain evidence="11">ATCC 19365 / DSM 765 / NCIMB 8382 / VKM B-1628</strain>
    </source>
</reference>
<dbReference type="GO" id="GO:0005524">
    <property type="term" value="F:ATP binding"/>
    <property type="evidence" value="ECO:0007669"/>
    <property type="project" value="UniProtKB-KW"/>
</dbReference>
<dbReference type="Pfam" id="PF00270">
    <property type="entry name" value="DEAD"/>
    <property type="match status" value="1"/>
</dbReference>
<accession>G7W5Y4</accession>
<dbReference type="InterPro" id="IPR050547">
    <property type="entry name" value="DEAD_box_RNA_helicases"/>
</dbReference>
<evidence type="ECO:0000313" key="10">
    <source>
        <dbReference type="EMBL" id="AET67360.1"/>
    </source>
</evidence>
<feature type="short sequence motif" description="Q motif" evidence="5">
    <location>
        <begin position="2"/>
        <end position="30"/>
    </location>
</feature>
<dbReference type="AlphaFoldDB" id="G7W5Y4"/>
<dbReference type="SUPFAM" id="SSF52540">
    <property type="entry name" value="P-loop containing nucleoside triphosphate hydrolases"/>
    <property type="match status" value="1"/>
</dbReference>
<dbReference type="GO" id="GO:0033592">
    <property type="term" value="F:RNA strand annealing activity"/>
    <property type="evidence" value="ECO:0007669"/>
    <property type="project" value="TreeGrafter"/>
</dbReference>
<evidence type="ECO:0000256" key="2">
    <source>
        <dbReference type="ARBA" id="ARBA00022801"/>
    </source>
</evidence>
<dbReference type="GO" id="GO:0016787">
    <property type="term" value="F:hydrolase activity"/>
    <property type="evidence" value="ECO:0007669"/>
    <property type="project" value="UniProtKB-KW"/>
</dbReference>
<evidence type="ECO:0000256" key="1">
    <source>
        <dbReference type="ARBA" id="ARBA00022741"/>
    </source>
</evidence>
<evidence type="ECO:0000313" key="11">
    <source>
        <dbReference type="Proteomes" id="UP000006346"/>
    </source>
</evidence>
<keyword evidence="11" id="KW-1185">Reference proteome</keyword>
<dbReference type="PROSITE" id="PS51195">
    <property type="entry name" value="Q_MOTIF"/>
    <property type="match status" value="1"/>
</dbReference>
<dbReference type="InterPro" id="IPR001650">
    <property type="entry name" value="Helicase_C-like"/>
</dbReference>
<dbReference type="InterPro" id="IPR014001">
    <property type="entry name" value="Helicase_ATP-bd"/>
</dbReference>
<dbReference type="PROSITE" id="PS51194">
    <property type="entry name" value="HELICASE_CTER"/>
    <property type="match status" value="1"/>
</dbReference>
<keyword evidence="4 6" id="KW-0067">ATP-binding</keyword>
<dbReference type="OrthoDB" id="9805696at2"/>
<dbReference type="KEGG" id="dor:Desor_1721"/>
<dbReference type="PANTHER" id="PTHR47963:SF7">
    <property type="entry name" value="ATP-DEPENDENT RNA HELICASE YFML-RELATED"/>
    <property type="match status" value="1"/>
</dbReference>
<dbReference type="GO" id="GO:0009409">
    <property type="term" value="P:response to cold"/>
    <property type="evidence" value="ECO:0007669"/>
    <property type="project" value="TreeGrafter"/>
</dbReference>
<sequence length="386" mass="43474">MKTFEQLGLDSSLINALSKIGIVQPTAIQEQTIPYILEDRDVVGQAETGTGKTLAYLLPLIQKIDIHKRETQVIILTPTHELAIQIQRVIETISKESGLAVISIPIIGNVNITRQIEKLKQKPHIIVGSSGRILELIQKKKIVAQTVKTIVLDEADNLLDEKNASLVKSVIKTALSRTQLLLYSATLSAAAYQRASELLKNPEVIRVTDKIALPPTVEHMYFIAEQRDKIEVLRKLIRIIIPTRGLIFINKSEEIQNVVEKLNYHGLQAEGLYGSAHKMERKKALEDFRSGKRSLLVASDLAARGLDIENITHVFNLDLPENPKLYLHRAGRTGRAGNKGIAVSIVTDKEVPFLRRLENSFEIRIVLKDMYQGKIIDFRRKSKRKR</sequence>
<comment type="similarity">
    <text evidence="6">Belongs to the DEAD box helicase family.</text>
</comment>
<evidence type="ECO:0000256" key="4">
    <source>
        <dbReference type="ARBA" id="ARBA00022840"/>
    </source>
</evidence>
<gene>
    <name evidence="10" type="ordered locus">Desor_1721</name>
</gene>
<reference evidence="11" key="1">
    <citation type="submission" date="2011-11" db="EMBL/GenBank/DDBJ databases">
        <title>Complete sequence of Desulfosporosinus orientis DSM 765.</title>
        <authorList>
            <person name="Lucas S."/>
            <person name="Han J."/>
            <person name="Lapidus A."/>
            <person name="Cheng J.-F."/>
            <person name="Goodwin L."/>
            <person name="Pitluck S."/>
            <person name="Peters L."/>
            <person name="Ovchinnikova G."/>
            <person name="Teshima H."/>
            <person name="Detter J.C."/>
            <person name="Han C."/>
            <person name="Tapia R."/>
            <person name="Land M."/>
            <person name="Hauser L."/>
            <person name="Kyrpides N."/>
            <person name="Ivanova N."/>
            <person name="Pagani I."/>
            <person name="Pester M."/>
            <person name="Spring S."/>
            <person name="Ollivier B."/>
            <person name="Rattei T."/>
            <person name="Klenk H.-P."/>
            <person name="Wagner M."/>
            <person name="Loy A."/>
            <person name="Woyke T."/>
        </authorList>
    </citation>
    <scope>NUCLEOTIDE SEQUENCE [LARGE SCALE GENOMIC DNA]</scope>
    <source>
        <strain evidence="11">ATCC 19365 / DSM 765 / NCIMB 8382 / VKM B-1628</strain>
    </source>
</reference>
<dbReference type="Proteomes" id="UP000006346">
    <property type="component" value="Chromosome"/>
</dbReference>
<feature type="domain" description="Helicase C-terminal" evidence="8">
    <location>
        <begin position="232"/>
        <end position="376"/>
    </location>
</feature>
<dbReference type="STRING" id="768706.Desor_1721"/>
<dbReference type="InterPro" id="IPR044742">
    <property type="entry name" value="DEAD/DEAH_RhlB"/>
</dbReference>
<dbReference type="PROSITE" id="PS00039">
    <property type="entry name" value="DEAD_ATP_HELICASE"/>
    <property type="match status" value="1"/>
</dbReference>
<protein>
    <submittedName>
        <fullName evidence="10">DNA/RNA helicase, superfamily II</fullName>
    </submittedName>
</protein>
<dbReference type="InterPro" id="IPR000629">
    <property type="entry name" value="RNA-helicase_DEAD-box_CS"/>
</dbReference>
<dbReference type="CDD" id="cd00268">
    <property type="entry name" value="DEADc"/>
    <property type="match status" value="1"/>
</dbReference>
<feature type="domain" description="Helicase ATP-binding" evidence="7">
    <location>
        <begin position="33"/>
        <end position="205"/>
    </location>
</feature>
<dbReference type="PANTHER" id="PTHR47963">
    <property type="entry name" value="DEAD-BOX ATP-DEPENDENT RNA HELICASE 47, MITOCHONDRIAL"/>
    <property type="match status" value="1"/>
</dbReference>
<evidence type="ECO:0000259" key="9">
    <source>
        <dbReference type="PROSITE" id="PS51195"/>
    </source>
</evidence>
<keyword evidence="1 6" id="KW-0547">Nucleotide-binding</keyword>
<evidence type="ECO:0000259" key="7">
    <source>
        <dbReference type="PROSITE" id="PS51192"/>
    </source>
</evidence>
<evidence type="ECO:0000259" key="8">
    <source>
        <dbReference type="PROSITE" id="PS51194"/>
    </source>
</evidence>
<dbReference type="eggNOG" id="COG0513">
    <property type="taxonomic scope" value="Bacteria"/>
</dbReference>
<dbReference type="GO" id="GO:0005840">
    <property type="term" value="C:ribosome"/>
    <property type="evidence" value="ECO:0007669"/>
    <property type="project" value="TreeGrafter"/>
</dbReference>
<feature type="domain" description="DEAD-box RNA helicase Q" evidence="9">
    <location>
        <begin position="2"/>
        <end position="30"/>
    </location>
</feature>
<dbReference type="PROSITE" id="PS51192">
    <property type="entry name" value="HELICASE_ATP_BIND_1"/>
    <property type="match status" value="1"/>
</dbReference>
<dbReference type="HOGENOM" id="CLU_003041_1_3_9"/>
<dbReference type="InterPro" id="IPR014014">
    <property type="entry name" value="RNA_helicase_DEAD_Q_motif"/>
</dbReference>
<dbReference type="SMART" id="SM00490">
    <property type="entry name" value="HELICc"/>
    <property type="match status" value="1"/>
</dbReference>
<dbReference type="InterPro" id="IPR011545">
    <property type="entry name" value="DEAD/DEAH_box_helicase_dom"/>
</dbReference>
<dbReference type="CDD" id="cd18787">
    <property type="entry name" value="SF2_C_DEAD"/>
    <property type="match status" value="1"/>
</dbReference>
<evidence type="ECO:0000256" key="3">
    <source>
        <dbReference type="ARBA" id="ARBA00022806"/>
    </source>
</evidence>
<keyword evidence="2 6" id="KW-0378">Hydrolase</keyword>
<dbReference type="EMBL" id="CP003108">
    <property type="protein sequence ID" value="AET67360.1"/>
    <property type="molecule type" value="Genomic_DNA"/>
</dbReference>
<keyword evidence="3 6" id="KW-0347">Helicase</keyword>
<dbReference type="GO" id="GO:0005829">
    <property type="term" value="C:cytosol"/>
    <property type="evidence" value="ECO:0007669"/>
    <property type="project" value="TreeGrafter"/>
</dbReference>
<evidence type="ECO:0000256" key="6">
    <source>
        <dbReference type="RuleBase" id="RU000492"/>
    </source>
</evidence>
<proteinExistence type="inferred from homology"/>
<name>G7W5Y4_DESOD</name>
<dbReference type="GO" id="GO:0003724">
    <property type="term" value="F:RNA helicase activity"/>
    <property type="evidence" value="ECO:0007669"/>
    <property type="project" value="InterPro"/>
</dbReference>
<dbReference type="Gene3D" id="3.40.50.300">
    <property type="entry name" value="P-loop containing nucleotide triphosphate hydrolases"/>
    <property type="match status" value="2"/>
</dbReference>
<dbReference type="Pfam" id="PF00271">
    <property type="entry name" value="Helicase_C"/>
    <property type="match status" value="1"/>
</dbReference>
<dbReference type="PATRIC" id="fig|768706.3.peg.1719"/>
<organism evidence="10 11">
    <name type="scientific">Desulfosporosinus orientis (strain ATCC 19365 / DSM 765 / NCIMB 8382 / VKM B-1628 / Singapore I)</name>
    <name type="common">Desulfotomaculum orientis</name>
    <dbReference type="NCBI Taxonomy" id="768706"/>
    <lineage>
        <taxon>Bacteria</taxon>
        <taxon>Bacillati</taxon>
        <taxon>Bacillota</taxon>
        <taxon>Clostridia</taxon>
        <taxon>Eubacteriales</taxon>
        <taxon>Desulfitobacteriaceae</taxon>
        <taxon>Desulfosporosinus</taxon>
    </lineage>
</organism>
<dbReference type="RefSeq" id="WP_014184179.1">
    <property type="nucleotide sequence ID" value="NC_016584.1"/>
</dbReference>